<keyword evidence="2" id="KW-1185">Reference proteome</keyword>
<dbReference type="KEGG" id="chk:D4L85_18635"/>
<dbReference type="AlphaFoldDB" id="A0A385SR81"/>
<sequence>MKLFFALVLSFISLGLYAQDFKKGFIVTLENDTVPGLLSYREGSKAHRVCSFKASPEQEVVKYEPTQLVGYGFVNDTYFSSKFAETKDSTSQQVFLELLVKGRVSLYKYDYFFFMEKEGDDHLHKIIRRDMAFERNGLVYKQKSTTYIGVVKTLLNDCQELKGEMENIGFNEQSLARLVEKYNRCMGASLAVPKAQKRWFKGGIGLVAGVVQSRLHMTSEFGWNEYLAGTYPVSTAPVVGATFSMSSPRINERLAVLVEARFLKSSYVLHKETVSVVTTQRGNSSIDISQLHIPVGIRYTFTSQKVAPFFDVGFSTGFFLNKKATTQRELQYPNTSPQVFPEEDLPLKSRQSGLWGGIGMVFSIHPHWNSFVELRYEKAGAIVDPDVRDKDRIGSHVNSLQLTIGLRTK</sequence>
<dbReference type="Gene3D" id="2.40.160.20">
    <property type="match status" value="1"/>
</dbReference>
<dbReference type="OrthoDB" id="952442at2"/>
<gene>
    <name evidence="1" type="ORF">D4L85_18635</name>
</gene>
<accession>A0A385SR81</accession>
<dbReference type="Proteomes" id="UP000266183">
    <property type="component" value="Chromosome"/>
</dbReference>
<organism evidence="1 2">
    <name type="scientific">Chryseolinea soli</name>
    <dbReference type="NCBI Taxonomy" id="2321403"/>
    <lineage>
        <taxon>Bacteria</taxon>
        <taxon>Pseudomonadati</taxon>
        <taxon>Bacteroidota</taxon>
        <taxon>Cytophagia</taxon>
        <taxon>Cytophagales</taxon>
        <taxon>Fulvivirgaceae</taxon>
        <taxon>Chryseolinea</taxon>
    </lineage>
</organism>
<reference evidence="2" key="1">
    <citation type="submission" date="2018-09" db="EMBL/GenBank/DDBJ databases">
        <title>Chryseolinea sp. KIS68-18 isolated from soil.</title>
        <authorList>
            <person name="Weon H.-Y."/>
            <person name="Kwon S.-W."/>
            <person name="Lee S.A."/>
        </authorList>
    </citation>
    <scope>NUCLEOTIDE SEQUENCE [LARGE SCALE GENOMIC DNA]</scope>
    <source>
        <strain evidence="2">KIS68-18</strain>
    </source>
</reference>
<name>A0A385SR81_9BACT</name>
<protein>
    <submittedName>
        <fullName evidence="1">Uncharacterized protein</fullName>
    </submittedName>
</protein>
<dbReference type="RefSeq" id="WP_119755718.1">
    <property type="nucleotide sequence ID" value="NZ_CP032382.1"/>
</dbReference>
<evidence type="ECO:0000313" key="1">
    <source>
        <dbReference type="EMBL" id="AYB32465.1"/>
    </source>
</evidence>
<evidence type="ECO:0000313" key="2">
    <source>
        <dbReference type="Proteomes" id="UP000266183"/>
    </source>
</evidence>
<proteinExistence type="predicted"/>
<dbReference type="EMBL" id="CP032382">
    <property type="protein sequence ID" value="AYB32465.1"/>
    <property type="molecule type" value="Genomic_DNA"/>
</dbReference>